<dbReference type="EMBL" id="ALBS01000170">
    <property type="protein sequence ID" value="EJT49493.1"/>
    <property type="molecule type" value="Genomic_DNA"/>
</dbReference>
<feature type="compositionally biased region" description="Basic and acidic residues" evidence="1">
    <location>
        <begin position="54"/>
        <end position="66"/>
    </location>
</feature>
<dbReference type="InterPro" id="IPR029058">
    <property type="entry name" value="AB_hydrolase_fold"/>
</dbReference>
<accession>J5QWT1</accession>
<evidence type="ECO:0000256" key="1">
    <source>
        <dbReference type="SAM" id="MobiDB-lite"/>
    </source>
</evidence>
<evidence type="ECO:0000259" key="2">
    <source>
        <dbReference type="Pfam" id="PF12697"/>
    </source>
</evidence>
<organism evidence="3 4">
    <name type="scientific">Trichosporon asahii var. asahii (strain ATCC 90039 / CBS 2479 / JCM 2466 / KCTC 7840 / NBRC 103889/ NCYC 2677 / UAMH 7654)</name>
    <name type="common">Yeast</name>
    <dbReference type="NCBI Taxonomy" id="1186058"/>
    <lineage>
        <taxon>Eukaryota</taxon>
        <taxon>Fungi</taxon>
        <taxon>Dikarya</taxon>
        <taxon>Basidiomycota</taxon>
        <taxon>Agaricomycotina</taxon>
        <taxon>Tremellomycetes</taxon>
        <taxon>Trichosporonales</taxon>
        <taxon>Trichosporonaceae</taxon>
        <taxon>Trichosporon</taxon>
    </lineage>
</organism>
<dbReference type="Proteomes" id="UP000002748">
    <property type="component" value="Unassembled WGS sequence"/>
</dbReference>
<dbReference type="GeneID" id="25984911"/>
<evidence type="ECO:0000313" key="4">
    <source>
        <dbReference type="Proteomes" id="UP000002748"/>
    </source>
</evidence>
<protein>
    <recommendedName>
        <fullName evidence="2">AB hydrolase-1 domain-containing protein</fullName>
    </recommendedName>
</protein>
<dbReference type="KEGG" id="tasa:A1Q1_01397"/>
<comment type="caution">
    <text evidence="3">The sequence shown here is derived from an EMBL/GenBank/DDBJ whole genome shotgun (WGS) entry which is preliminary data.</text>
</comment>
<reference evidence="3 4" key="1">
    <citation type="journal article" date="2012" name="Eukaryot. Cell">
        <title>Draft genome sequence of CBS 2479, the standard type strain of Trichosporon asahii.</title>
        <authorList>
            <person name="Yang R.Y."/>
            <person name="Li H.T."/>
            <person name="Zhu H."/>
            <person name="Zhou G.P."/>
            <person name="Wang M."/>
            <person name="Wang L."/>
        </authorList>
    </citation>
    <scope>NUCLEOTIDE SEQUENCE [LARGE SCALE GENOMIC DNA]</scope>
    <source>
        <strain evidence="4">ATCC 90039 / CBS 2479 / JCM 2466 / KCTC 7840 / NCYC 2677 / UAMH 7654</strain>
    </source>
</reference>
<name>J5QWT1_TRIAS</name>
<evidence type="ECO:0000313" key="3">
    <source>
        <dbReference type="EMBL" id="EJT49493.1"/>
    </source>
</evidence>
<sequence>MSQVRADYRSVRVPQKPSIFQHRGGIASYPAPKEGVWPKILVPYRPLLGFLPPPEDKARPEPRREPLPPPEGWVRTHHAAPAAYPRLYREGHGNLGHDSQPWGTVPDEESKEERAKRLGEWCETLVRGRYDSHAWSLEEAKEAAPPRQWISVERWARKDPVGGYTLVCTHAGGLQKEHWHTIIREIISHDPSAPAQAFGGGPLGPHNVRIDEVWMMDDLHHNESVYLSDGRLGPLQSWEDTGRDFLNLVAHVVTSAPACSDRPWDLPWSSTPEVPRKVIGLGHSFGGAAICHAAHARPELFAGICLVDPVPVPWYLPKEDGYPNPTAAFPVTPVVLKRRDTWPSRRAARELLASNPFFAAFDPEQFDVYLARALIPSDPSNPDGEVTLATPIWAEACTFTEPEAGARAWDKLPNIPVPVGWIMAGNSATTYGDKRSQQMVHRPPRARNERWLQAEHLLVQEKPRWVAESLWRFLATLDAGEWDAPSPDTRDANL</sequence>
<dbReference type="SUPFAM" id="SSF53474">
    <property type="entry name" value="alpha/beta-Hydrolases"/>
    <property type="match status" value="1"/>
</dbReference>
<dbReference type="AlphaFoldDB" id="J5QWT1"/>
<dbReference type="OrthoDB" id="94039at2759"/>
<dbReference type="HOGENOM" id="CLU_032490_1_0_1"/>
<dbReference type="InterPro" id="IPR000073">
    <property type="entry name" value="AB_hydrolase_1"/>
</dbReference>
<dbReference type="VEuPathDB" id="FungiDB:A1Q1_01397"/>
<dbReference type="Gene3D" id="3.40.50.1820">
    <property type="entry name" value="alpha/beta hydrolase"/>
    <property type="match status" value="1"/>
</dbReference>
<dbReference type="Pfam" id="PF12697">
    <property type="entry name" value="Abhydrolase_6"/>
    <property type="match status" value="1"/>
</dbReference>
<gene>
    <name evidence="3" type="ORF">A1Q1_01397</name>
</gene>
<proteinExistence type="predicted"/>
<feature type="region of interest" description="Disordered" evidence="1">
    <location>
        <begin position="51"/>
        <end position="75"/>
    </location>
</feature>
<dbReference type="RefSeq" id="XP_014179911.1">
    <property type="nucleotide sequence ID" value="XM_014324436.1"/>
</dbReference>
<feature type="domain" description="AB hydrolase-1" evidence="2">
    <location>
        <begin position="167"/>
        <end position="468"/>
    </location>
</feature>